<keyword evidence="6" id="KW-0560">Oxidoreductase</keyword>
<dbReference type="InterPro" id="IPR001041">
    <property type="entry name" value="2Fe-2S_ferredoxin-type"/>
</dbReference>
<evidence type="ECO:0000256" key="7">
    <source>
        <dbReference type="ARBA" id="ARBA00023004"/>
    </source>
</evidence>
<evidence type="ECO:0000256" key="8">
    <source>
        <dbReference type="ARBA" id="ARBA00023014"/>
    </source>
</evidence>
<keyword evidence="8" id="KW-0411">Iron-sulfur</keyword>
<evidence type="ECO:0000313" key="14">
    <source>
        <dbReference type="Proteomes" id="UP000248863"/>
    </source>
</evidence>
<gene>
    <name evidence="13" type="ORF">CH338_06850</name>
</gene>
<evidence type="ECO:0000256" key="3">
    <source>
        <dbReference type="ARBA" id="ARBA00022714"/>
    </source>
</evidence>
<dbReference type="CDD" id="cd06214">
    <property type="entry name" value="PA_degradation_oxidoreductase_like"/>
    <property type="match status" value="1"/>
</dbReference>
<dbReference type="PANTHER" id="PTHR47354:SF8">
    <property type="entry name" value="1,2-PHENYLACETYL-COA EPOXIDASE, SUBUNIT E"/>
    <property type="match status" value="1"/>
</dbReference>
<keyword evidence="7" id="KW-0408">Iron</keyword>
<comment type="cofactor">
    <cofactor evidence="1">
        <name>FAD</name>
        <dbReference type="ChEBI" id="CHEBI:57692"/>
    </cofactor>
</comment>
<name>A0A327KMZ9_9BRAD</name>
<dbReference type="PROSITE" id="PS51384">
    <property type="entry name" value="FAD_FR"/>
    <property type="match status" value="1"/>
</dbReference>
<dbReference type="InterPro" id="IPR017938">
    <property type="entry name" value="Riboflavin_synthase-like_b-brl"/>
</dbReference>
<evidence type="ECO:0000256" key="6">
    <source>
        <dbReference type="ARBA" id="ARBA00023002"/>
    </source>
</evidence>
<dbReference type="PANTHER" id="PTHR47354">
    <property type="entry name" value="NADH OXIDOREDUCTASE HCR"/>
    <property type="match status" value="1"/>
</dbReference>
<evidence type="ECO:0000313" key="13">
    <source>
        <dbReference type="EMBL" id="RAI40229.1"/>
    </source>
</evidence>
<dbReference type="SUPFAM" id="SSF54292">
    <property type="entry name" value="2Fe-2S ferredoxin-like"/>
    <property type="match status" value="1"/>
</dbReference>
<dbReference type="CDD" id="cd00207">
    <property type="entry name" value="fer2"/>
    <property type="match status" value="1"/>
</dbReference>
<dbReference type="InterPro" id="IPR012675">
    <property type="entry name" value="Beta-grasp_dom_sf"/>
</dbReference>
<dbReference type="Gene3D" id="3.40.50.80">
    <property type="entry name" value="Nucleotide-binding domain of ferredoxin-NADP reductase (FNR) module"/>
    <property type="match status" value="1"/>
</dbReference>
<dbReference type="InterPro" id="IPR036010">
    <property type="entry name" value="2Fe-2S_ferredoxin-like_sf"/>
</dbReference>
<dbReference type="SUPFAM" id="SSF52343">
    <property type="entry name" value="Ferredoxin reductase-like, C-terminal NADP-linked domain"/>
    <property type="match status" value="1"/>
</dbReference>
<comment type="caution">
    <text evidence="13">The sequence shown here is derived from an EMBL/GenBank/DDBJ whole genome shotgun (WGS) entry which is preliminary data.</text>
</comment>
<dbReference type="PROSITE" id="PS00197">
    <property type="entry name" value="2FE2S_FER_1"/>
    <property type="match status" value="1"/>
</dbReference>
<keyword evidence="5" id="KW-0274">FAD</keyword>
<organism evidence="13 14">
    <name type="scientific">Rhodoplanes elegans</name>
    <dbReference type="NCBI Taxonomy" id="29408"/>
    <lineage>
        <taxon>Bacteria</taxon>
        <taxon>Pseudomonadati</taxon>
        <taxon>Pseudomonadota</taxon>
        <taxon>Alphaproteobacteria</taxon>
        <taxon>Hyphomicrobiales</taxon>
        <taxon>Nitrobacteraceae</taxon>
        <taxon>Rhodoplanes</taxon>
    </lineage>
</organism>
<keyword evidence="3" id="KW-0001">2Fe-2S</keyword>
<feature type="compositionally biased region" description="Polar residues" evidence="10">
    <location>
        <begin position="1"/>
        <end position="11"/>
    </location>
</feature>
<dbReference type="AlphaFoldDB" id="A0A327KMZ9"/>
<dbReference type="PRINTS" id="PR00371">
    <property type="entry name" value="FPNCR"/>
</dbReference>
<evidence type="ECO:0000256" key="1">
    <source>
        <dbReference type="ARBA" id="ARBA00001974"/>
    </source>
</evidence>
<dbReference type="NCBIfam" id="TIGR02160">
    <property type="entry name" value="PA_CoA_Oxy5"/>
    <property type="match status" value="1"/>
</dbReference>
<dbReference type="GO" id="GO:0051537">
    <property type="term" value="F:2 iron, 2 sulfur cluster binding"/>
    <property type="evidence" value="ECO:0007669"/>
    <property type="project" value="UniProtKB-KW"/>
</dbReference>
<dbReference type="Pfam" id="PF00175">
    <property type="entry name" value="NAD_binding_1"/>
    <property type="match status" value="1"/>
</dbReference>
<keyword evidence="14" id="KW-1185">Reference proteome</keyword>
<dbReference type="GO" id="GO:0050660">
    <property type="term" value="F:flavin adenine dinucleotide binding"/>
    <property type="evidence" value="ECO:0007669"/>
    <property type="project" value="TreeGrafter"/>
</dbReference>
<dbReference type="GO" id="GO:0046872">
    <property type="term" value="F:metal ion binding"/>
    <property type="evidence" value="ECO:0007669"/>
    <property type="project" value="UniProtKB-KW"/>
</dbReference>
<dbReference type="InterPro" id="IPR006058">
    <property type="entry name" value="2Fe2S_fd_BS"/>
</dbReference>
<feature type="compositionally biased region" description="Gly residues" evidence="10">
    <location>
        <begin position="56"/>
        <end position="65"/>
    </location>
</feature>
<evidence type="ECO:0000256" key="9">
    <source>
        <dbReference type="ARBA" id="ARBA00034078"/>
    </source>
</evidence>
<dbReference type="Pfam" id="PF00970">
    <property type="entry name" value="FAD_binding_6"/>
    <property type="match status" value="1"/>
</dbReference>
<feature type="domain" description="FAD-binding FR-type" evidence="12">
    <location>
        <begin position="78"/>
        <end position="182"/>
    </location>
</feature>
<accession>A0A327KMZ9</accession>
<feature type="region of interest" description="Disordered" evidence="10">
    <location>
        <begin position="1"/>
        <end position="70"/>
    </location>
</feature>
<dbReference type="InterPro" id="IPR039261">
    <property type="entry name" value="FNR_nucleotide-bd"/>
</dbReference>
<dbReference type="GO" id="GO:0016491">
    <property type="term" value="F:oxidoreductase activity"/>
    <property type="evidence" value="ECO:0007669"/>
    <property type="project" value="UniProtKB-KW"/>
</dbReference>
<keyword evidence="2" id="KW-0285">Flavoprotein</keyword>
<feature type="domain" description="2Fe-2S ferredoxin-type" evidence="11">
    <location>
        <begin position="342"/>
        <end position="432"/>
    </location>
</feature>
<dbReference type="PROSITE" id="PS51085">
    <property type="entry name" value="2FE2S_FER_2"/>
    <property type="match status" value="1"/>
</dbReference>
<reference evidence="13 14" key="1">
    <citation type="submission" date="2017-07" db="EMBL/GenBank/DDBJ databases">
        <title>Draft Genome Sequences of Select Purple Nonsulfur Bacteria.</title>
        <authorList>
            <person name="Lasarre B."/>
            <person name="Mckinlay J.B."/>
        </authorList>
    </citation>
    <scope>NUCLEOTIDE SEQUENCE [LARGE SCALE GENOMIC DNA]</scope>
    <source>
        <strain evidence="13 14">DSM 11907</strain>
    </source>
</reference>
<dbReference type="InterPro" id="IPR017927">
    <property type="entry name" value="FAD-bd_FR_type"/>
</dbReference>
<evidence type="ECO:0000256" key="2">
    <source>
        <dbReference type="ARBA" id="ARBA00022630"/>
    </source>
</evidence>
<evidence type="ECO:0000256" key="5">
    <source>
        <dbReference type="ARBA" id="ARBA00022827"/>
    </source>
</evidence>
<dbReference type="InterPro" id="IPR001433">
    <property type="entry name" value="OxRdtase_FAD/NAD-bd"/>
</dbReference>
<dbReference type="GO" id="GO:0010124">
    <property type="term" value="P:phenylacetate catabolic process"/>
    <property type="evidence" value="ECO:0007669"/>
    <property type="project" value="InterPro"/>
</dbReference>
<dbReference type="InterPro" id="IPR008333">
    <property type="entry name" value="Cbr1-like_FAD-bd_dom"/>
</dbReference>
<dbReference type="Proteomes" id="UP000248863">
    <property type="component" value="Unassembled WGS sequence"/>
</dbReference>
<evidence type="ECO:0000259" key="12">
    <source>
        <dbReference type="PROSITE" id="PS51384"/>
    </source>
</evidence>
<dbReference type="InterPro" id="IPR001709">
    <property type="entry name" value="Flavoprot_Pyr_Nucl_cyt_Rdtase"/>
</dbReference>
<dbReference type="Gene3D" id="3.10.20.30">
    <property type="match status" value="1"/>
</dbReference>
<dbReference type="SUPFAM" id="SSF63380">
    <property type="entry name" value="Riboflavin synthase domain-like"/>
    <property type="match status" value="1"/>
</dbReference>
<comment type="cofactor">
    <cofactor evidence="9">
        <name>[2Fe-2S] cluster</name>
        <dbReference type="ChEBI" id="CHEBI:190135"/>
    </cofactor>
</comment>
<dbReference type="EMBL" id="NPEU01000046">
    <property type="protein sequence ID" value="RAI40229.1"/>
    <property type="molecule type" value="Genomic_DNA"/>
</dbReference>
<dbReference type="InterPro" id="IPR050415">
    <property type="entry name" value="MRET"/>
</dbReference>
<evidence type="ECO:0000259" key="11">
    <source>
        <dbReference type="PROSITE" id="PS51085"/>
    </source>
</evidence>
<evidence type="ECO:0000256" key="4">
    <source>
        <dbReference type="ARBA" id="ARBA00022723"/>
    </source>
</evidence>
<dbReference type="Gene3D" id="2.40.30.10">
    <property type="entry name" value="Translation factors"/>
    <property type="match status" value="1"/>
</dbReference>
<sequence length="432" mass="45844">MTTATGSTALPNSAAEHVPHGSSPPPTPPRHSLTRTGEGEPQRLDSPPPASEARGGEGSGVGGSCAGDNSRTAVGVVPRFHALTVAEVRRETPDAVSVAFAVPAHLVADYRFEPGQYLTLRTTIDGEEVRRSYSICAGPDDGELRVAVKRVPNGVFSAWIADSLKPGDTLDVMTPTGRFGLSHVPGNGRVHVAFAAGSGITPVISILRGVLAREPDSRFFLFYGNRSTAGMLFLEELEELKDRYLGRLSLFHVLSQEEQDLDILNGRLDGDKVRRLLGSVVPAAVIDHAFVCGPTAMIEELVPTLHGLGIPEDRIHVERFVSALGGHPRPPVPVAPDAPPAHMASLIVDGKRREVPVAAGEAIVDAALRAGLDLPFACKGGMCSTCRAKVVEGTVEMAVNYALEPWELKAGYVLTCQARPTSATVVIDYDQV</sequence>
<proteinExistence type="predicted"/>
<dbReference type="InterPro" id="IPR011884">
    <property type="entry name" value="PaaE"/>
</dbReference>
<keyword evidence="4" id="KW-0479">Metal-binding</keyword>
<evidence type="ECO:0000256" key="10">
    <source>
        <dbReference type="SAM" id="MobiDB-lite"/>
    </source>
</evidence>
<dbReference type="OrthoDB" id="9796486at2"/>
<protein>
    <submittedName>
        <fullName evidence="13">Phenylacetic acid degradation protein</fullName>
    </submittedName>
</protein>
<dbReference type="Pfam" id="PF00111">
    <property type="entry name" value="Fer2"/>
    <property type="match status" value="1"/>
</dbReference>
<dbReference type="PRINTS" id="PR00410">
    <property type="entry name" value="PHEHYDRXLASE"/>
</dbReference>